<dbReference type="PANTHER" id="PTHR24379:SF121">
    <property type="entry name" value="C2H2-TYPE DOMAIN-CONTAINING PROTEIN"/>
    <property type="match status" value="1"/>
</dbReference>
<accession>A0ABD0L2F4</accession>
<evidence type="ECO:0000256" key="6">
    <source>
        <dbReference type="SAM" id="MobiDB-lite"/>
    </source>
</evidence>
<feature type="compositionally biased region" description="Basic and acidic residues" evidence="6">
    <location>
        <begin position="71"/>
        <end position="86"/>
    </location>
</feature>
<dbReference type="PANTHER" id="PTHR24379">
    <property type="entry name" value="KRAB AND ZINC FINGER DOMAIN-CONTAINING"/>
    <property type="match status" value="1"/>
</dbReference>
<evidence type="ECO:0000256" key="4">
    <source>
        <dbReference type="ARBA" id="ARBA00022833"/>
    </source>
</evidence>
<feature type="region of interest" description="Disordered" evidence="6">
    <location>
        <begin position="1274"/>
        <end position="1304"/>
    </location>
</feature>
<name>A0ABD0L2F4_9CAEN</name>
<feature type="region of interest" description="Disordered" evidence="6">
    <location>
        <begin position="936"/>
        <end position="1000"/>
    </location>
</feature>
<proteinExistence type="predicted"/>
<feature type="compositionally biased region" description="Basic and acidic residues" evidence="6">
    <location>
        <begin position="1074"/>
        <end position="1086"/>
    </location>
</feature>
<feature type="domain" description="C2H2-type" evidence="7">
    <location>
        <begin position="472"/>
        <end position="500"/>
    </location>
</feature>
<feature type="region of interest" description="Disordered" evidence="6">
    <location>
        <begin position="1074"/>
        <end position="1125"/>
    </location>
</feature>
<feature type="compositionally biased region" description="Basic and acidic residues" evidence="6">
    <location>
        <begin position="109"/>
        <end position="123"/>
    </location>
</feature>
<dbReference type="InterPro" id="IPR013087">
    <property type="entry name" value="Znf_C2H2_type"/>
</dbReference>
<keyword evidence="2" id="KW-0677">Repeat</keyword>
<feature type="region of interest" description="Disordered" evidence="6">
    <location>
        <begin position="18"/>
        <end position="93"/>
    </location>
</feature>
<dbReference type="PROSITE" id="PS00028">
    <property type="entry name" value="ZINC_FINGER_C2H2_1"/>
    <property type="match status" value="14"/>
</dbReference>
<dbReference type="SMART" id="SM00355">
    <property type="entry name" value="ZnF_C2H2"/>
    <property type="match status" value="17"/>
</dbReference>
<dbReference type="PROSITE" id="PS50157">
    <property type="entry name" value="ZINC_FINGER_C2H2_2"/>
    <property type="match status" value="14"/>
</dbReference>
<evidence type="ECO:0000259" key="7">
    <source>
        <dbReference type="PROSITE" id="PS50157"/>
    </source>
</evidence>
<evidence type="ECO:0000256" key="5">
    <source>
        <dbReference type="PROSITE-ProRule" id="PRU00042"/>
    </source>
</evidence>
<keyword evidence="4" id="KW-0862">Zinc</keyword>
<feature type="domain" description="C2H2-type" evidence="7">
    <location>
        <begin position="444"/>
        <end position="471"/>
    </location>
</feature>
<gene>
    <name evidence="8" type="ORF">BaRGS_00015441</name>
</gene>
<keyword evidence="9" id="KW-1185">Reference proteome</keyword>
<feature type="domain" description="C2H2-type" evidence="7">
    <location>
        <begin position="590"/>
        <end position="613"/>
    </location>
</feature>
<feature type="compositionally biased region" description="Basic and acidic residues" evidence="6">
    <location>
        <begin position="1290"/>
        <end position="1304"/>
    </location>
</feature>
<evidence type="ECO:0000313" key="9">
    <source>
        <dbReference type="Proteomes" id="UP001519460"/>
    </source>
</evidence>
<evidence type="ECO:0000256" key="3">
    <source>
        <dbReference type="ARBA" id="ARBA00022771"/>
    </source>
</evidence>
<dbReference type="Gene3D" id="3.30.160.60">
    <property type="entry name" value="Classic Zinc Finger"/>
    <property type="match status" value="9"/>
</dbReference>
<feature type="domain" description="C2H2-type" evidence="7">
    <location>
        <begin position="301"/>
        <end position="323"/>
    </location>
</feature>
<feature type="domain" description="C2H2-type" evidence="7">
    <location>
        <begin position="504"/>
        <end position="532"/>
    </location>
</feature>
<protein>
    <recommendedName>
        <fullName evidence="7">C2H2-type domain-containing protein</fullName>
    </recommendedName>
</protein>
<organism evidence="8 9">
    <name type="scientific">Batillaria attramentaria</name>
    <dbReference type="NCBI Taxonomy" id="370345"/>
    <lineage>
        <taxon>Eukaryota</taxon>
        <taxon>Metazoa</taxon>
        <taxon>Spiralia</taxon>
        <taxon>Lophotrochozoa</taxon>
        <taxon>Mollusca</taxon>
        <taxon>Gastropoda</taxon>
        <taxon>Caenogastropoda</taxon>
        <taxon>Sorbeoconcha</taxon>
        <taxon>Cerithioidea</taxon>
        <taxon>Batillariidae</taxon>
        <taxon>Batillaria</taxon>
    </lineage>
</organism>
<feature type="domain" description="C2H2-type" evidence="7">
    <location>
        <begin position="383"/>
        <end position="410"/>
    </location>
</feature>
<feature type="compositionally biased region" description="Basic and acidic residues" evidence="6">
    <location>
        <begin position="35"/>
        <end position="48"/>
    </location>
</feature>
<comment type="caution">
    <text evidence="8">The sequence shown here is derived from an EMBL/GenBank/DDBJ whole genome shotgun (WGS) entry which is preliminary data.</text>
</comment>
<feature type="compositionally biased region" description="Acidic residues" evidence="6">
    <location>
        <begin position="1091"/>
        <end position="1107"/>
    </location>
</feature>
<keyword evidence="3 5" id="KW-0863">Zinc-finger</keyword>
<dbReference type="EMBL" id="JACVVK020000094">
    <property type="protein sequence ID" value="KAK7493315.1"/>
    <property type="molecule type" value="Genomic_DNA"/>
</dbReference>
<feature type="domain" description="C2H2-type" evidence="7">
    <location>
        <begin position="273"/>
        <end position="300"/>
    </location>
</feature>
<feature type="compositionally biased region" description="Low complexity" evidence="6">
    <location>
        <begin position="57"/>
        <end position="68"/>
    </location>
</feature>
<dbReference type="SUPFAM" id="SSF57667">
    <property type="entry name" value="beta-beta-alpha zinc fingers"/>
    <property type="match status" value="5"/>
</dbReference>
<feature type="domain" description="C2H2-type" evidence="7">
    <location>
        <begin position="214"/>
        <end position="242"/>
    </location>
</feature>
<evidence type="ECO:0000256" key="1">
    <source>
        <dbReference type="ARBA" id="ARBA00022723"/>
    </source>
</evidence>
<sequence length="1312" mass="144263">MAEEENVQSAVQHILKALSNGGPCPDQVVSSSAIDRQEHASKPSKSETVDVAVTGNTSVSVVDVTDTSEWQDERAEKGAEENEQEQKPGQAGACKEMDVHLHEHVTPVEHDSTAGAEGTHEEEGGQLSAETSVQGSKMHLCRLCGAVLDSSQDLLQHAQQHLMNEDVSALTCRVCAVTFPTPSHLVQHLQAHSVMELVTSTSGADNEQGEGQEIACTQCGDKFTSSQLLYQHVLTDHRTTENLHCPLCSQKFRPGGSAAYLIHLKRHVAEPAVACNRCGKKFRTEHCLASHMLCHEPRQKHLCPFCGKSYVQKIFYDRHMKSHEEFAETGGSVDDNVDDLPPETTETTGKHVCKICGKVQRTKGHLGMHMKYHLKYGPVLQKLCCSTCNLTFTNKTEQKKHMAVHKQQKKAAGGNKCPVCGARFPTCTLKQSHVFREHPDYKPFKCSKCEKTYRSNFDRYRHELTHEGKRAYQCPHCPRQLWSVDNLKQHIIVIHSGLERKKDVPCEVCGRLFHSKRRVQMHIRCAHEAKRFKCSYCPKMLKNKSGLKAHESIHSGELPFECQECDAKFRLRGDLTKHTYKVHEVTGRNWNCQDCNASFRIKNELAAHVRKVHWLCFQCVERFPNRDAAKKHRCKLYRADMYLKKNSSADSQGPAVKDTGSDSSAESAASRDALLQIVLAAQSLDQGSAPPAAAQLEGAQSSSVEVAYTLTHESSDARSATVKLPRFRHIRREKNKLPQRKIYSPLIPPIQDEHSNLTSSAHEVVGADSSISTALAASITPAPQESIDRPRTRSVTSKSPQGEAVVCEALPQAVEQENMSVPSTPTTTDAGKSLCQAGASMSISSPFKAPLPPESLFAADLVVIQDHNYNGVLPLVLEVDEASQSVLLKELTTEEPLAGTSKPAFTEHAYPTDRLHPGAEIPLDDFFACLNEHENEMSEAGSGRNADSLGTPRVTEKKNTGTKRMRPKLEQKRQSRKKTKSAAENDVQPVAPDEDSDVLHPTDGAECGLFIERDGVSGEENRVSHPGNSAESGVFIKVEGSGEFHGAGMKENVDKAGVSRETYNGKDGIAVKQEQEETVCRRDDMKSVVLSDDDASERDTPEADDFEANTNSLTSNKKEENSQLAKQPVVLKLTKAGMPCNQKQGQSLGTGSSTTSSNSKPSPTPVPPPQCVGCEICGKIFHSCNTLQAHLQNLHKCDETYSCQHCLYVTTSFSRLTVHFEQHAMAYPLSNGVSTTGSGDVIGTTQTVGPLWEAAFTSKERNCTVFIALTAGNNSQKSHAGNSSGGKRKPSIERPLRTRRQSEVKEKIKVIL</sequence>
<feature type="domain" description="C2H2-type" evidence="7">
    <location>
        <begin position="1201"/>
        <end position="1228"/>
    </location>
</feature>
<dbReference type="GO" id="GO:0008270">
    <property type="term" value="F:zinc ion binding"/>
    <property type="evidence" value="ECO:0007669"/>
    <property type="project" value="UniProtKB-KW"/>
</dbReference>
<feature type="region of interest" description="Disordered" evidence="6">
    <location>
        <begin position="109"/>
        <end position="130"/>
    </location>
</feature>
<keyword evidence="1" id="KW-0479">Metal-binding</keyword>
<evidence type="ECO:0000256" key="2">
    <source>
        <dbReference type="ARBA" id="ARBA00022737"/>
    </source>
</evidence>
<feature type="domain" description="C2H2-type" evidence="7">
    <location>
        <begin position="560"/>
        <end position="583"/>
    </location>
</feature>
<feature type="region of interest" description="Disordered" evidence="6">
    <location>
        <begin position="779"/>
        <end position="803"/>
    </location>
</feature>
<dbReference type="InterPro" id="IPR036236">
    <property type="entry name" value="Znf_C2H2_sf"/>
</dbReference>
<feature type="domain" description="C2H2-type" evidence="7">
    <location>
        <begin position="1172"/>
        <end position="1200"/>
    </location>
</feature>
<feature type="domain" description="C2H2-type" evidence="7">
    <location>
        <begin position="170"/>
        <end position="193"/>
    </location>
</feature>
<reference evidence="8 9" key="1">
    <citation type="journal article" date="2023" name="Sci. Data">
        <title>Genome assembly of the Korean intertidal mud-creeper Batillaria attramentaria.</title>
        <authorList>
            <person name="Patra A.K."/>
            <person name="Ho P.T."/>
            <person name="Jun S."/>
            <person name="Lee S.J."/>
            <person name="Kim Y."/>
            <person name="Won Y.J."/>
        </authorList>
    </citation>
    <scope>NUCLEOTIDE SEQUENCE [LARGE SCALE GENOMIC DNA]</scope>
    <source>
        <strain evidence="8">Wonlab-2016</strain>
    </source>
</reference>
<feature type="domain" description="C2H2-type" evidence="7">
    <location>
        <begin position="351"/>
        <end position="378"/>
    </location>
</feature>
<feature type="domain" description="C2H2-type" evidence="7">
    <location>
        <begin position="532"/>
        <end position="559"/>
    </location>
</feature>
<feature type="region of interest" description="Disordered" evidence="6">
    <location>
        <begin position="1139"/>
        <end position="1167"/>
    </location>
</feature>
<dbReference type="Pfam" id="PF00096">
    <property type="entry name" value="zf-C2H2"/>
    <property type="match status" value="1"/>
</dbReference>
<dbReference type="Proteomes" id="UP001519460">
    <property type="component" value="Unassembled WGS sequence"/>
</dbReference>
<feature type="compositionally biased region" description="Low complexity" evidence="6">
    <location>
        <begin position="1150"/>
        <end position="1161"/>
    </location>
</feature>
<evidence type="ECO:0000313" key="8">
    <source>
        <dbReference type="EMBL" id="KAK7493315.1"/>
    </source>
</evidence>